<evidence type="ECO:0000259" key="1">
    <source>
        <dbReference type="Pfam" id="PF13480"/>
    </source>
</evidence>
<dbReference type="EMBL" id="RBCJ01000006">
    <property type="protein sequence ID" value="RKN76928.1"/>
    <property type="molecule type" value="Genomic_DNA"/>
</dbReference>
<proteinExistence type="predicted"/>
<dbReference type="Pfam" id="PF13480">
    <property type="entry name" value="Acetyltransf_6"/>
    <property type="match status" value="1"/>
</dbReference>
<dbReference type="SUPFAM" id="SSF55729">
    <property type="entry name" value="Acyl-CoA N-acyltransferases (Nat)"/>
    <property type="match status" value="1"/>
</dbReference>
<dbReference type="Gene3D" id="3.40.630.30">
    <property type="match status" value="1"/>
</dbReference>
<evidence type="ECO:0000313" key="3">
    <source>
        <dbReference type="Proteomes" id="UP000276603"/>
    </source>
</evidence>
<dbReference type="OrthoDB" id="1099770at2"/>
<sequence>MFNKEKIDLYFGLFEKGIFHEIYSDISYSYTDDSIDGLTQIETKNSKNRNVYIVKYVPEYLNANLKKQFRAIRFFEIRGYAISLNKVSSIEEYLTKQTKRKFRTSVIRRKNRLESCFNIRYEVHQNQISRKEYSFLMAALHNLLVRRFNQRKETNKRLLEWDKFYELFFAKINSGKASLFVIYGSNRPIAVSLNYHLDRIFFGAISSYDIDYAKFGLGQALVYKRLEWCIQNGFKIFDLSMGNPEYKMKWCNKEYNFENHIVYSPLSLSSTFYAKTIALGMSIKNYLKSKNGHIFYRKIRKTLMGFVRRTNKEPTTHIEKVKYKLQAVNSEKHYENLAKVDFNEGSFSFLKPYVYEFLYATDEHISKTEVFEVDKGKAYLIKGGDSTKSVLKAI</sequence>
<dbReference type="AlphaFoldDB" id="A0A3B0BX14"/>
<dbReference type="GO" id="GO:0016740">
    <property type="term" value="F:transferase activity"/>
    <property type="evidence" value="ECO:0007669"/>
    <property type="project" value="UniProtKB-KW"/>
</dbReference>
<keyword evidence="2" id="KW-0808">Transferase</keyword>
<comment type="caution">
    <text evidence="2">The sequence shown here is derived from an EMBL/GenBank/DDBJ whole genome shotgun (WGS) entry which is preliminary data.</text>
</comment>
<evidence type="ECO:0000313" key="2">
    <source>
        <dbReference type="EMBL" id="RKN76928.1"/>
    </source>
</evidence>
<reference evidence="2 3" key="1">
    <citation type="submission" date="2018-10" db="EMBL/GenBank/DDBJ databases">
        <title>Ulvibacterium marinum gen. nov., sp. nov., a novel marine bacterium of the family Flavobacteriaceae, isolated from a culture of the green alga Ulva prolifera.</title>
        <authorList>
            <person name="Zhang Z."/>
        </authorList>
    </citation>
    <scope>NUCLEOTIDE SEQUENCE [LARGE SCALE GENOMIC DNA]</scope>
    <source>
        <strain evidence="2 3">CCMM003</strain>
    </source>
</reference>
<gene>
    <name evidence="2" type="ORF">D7Z94_24435</name>
</gene>
<accession>A0A3B0BX14</accession>
<dbReference type="InterPro" id="IPR038740">
    <property type="entry name" value="BioF2-like_GNAT_dom"/>
</dbReference>
<feature type="domain" description="BioF2-like acetyltransferase" evidence="1">
    <location>
        <begin position="100"/>
        <end position="247"/>
    </location>
</feature>
<dbReference type="Proteomes" id="UP000276603">
    <property type="component" value="Unassembled WGS sequence"/>
</dbReference>
<dbReference type="InterPro" id="IPR016181">
    <property type="entry name" value="Acyl_CoA_acyltransferase"/>
</dbReference>
<keyword evidence="3" id="KW-1185">Reference proteome</keyword>
<dbReference type="RefSeq" id="WP_120714274.1">
    <property type="nucleotide sequence ID" value="NZ_RBCJ01000006.1"/>
</dbReference>
<protein>
    <submittedName>
        <fullName evidence="2">GNAT family N-acetyltransferase</fullName>
    </submittedName>
</protein>
<organism evidence="2 3">
    <name type="scientific">Ulvibacterium marinum</name>
    <dbReference type="NCBI Taxonomy" id="2419782"/>
    <lineage>
        <taxon>Bacteria</taxon>
        <taxon>Pseudomonadati</taxon>
        <taxon>Bacteroidota</taxon>
        <taxon>Flavobacteriia</taxon>
        <taxon>Flavobacteriales</taxon>
        <taxon>Flavobacteriaceae</taxon>
        <taxon>Ulvibacterium</taxon>
    </lineage>
</organism>
<name>A0A3B0BX14_9FLAO</name>